<dbReference type="OrthoDB" id="7869508at2"/>
<feature type="transmembrane region" description="Helical" evidence="1">
    <location>
        <begin position="34"/>
        <end position="53"/>
    </location>
</feature>
<dbReference type="EMBL" id="BATB01000015">
    <property type="protein sequence ID" value="GAD55451.1"/>
    <property type="molecule type" value="Genomic_DNA"/>
</dbReference>
<keyword evidence="1" id="KW-1133">Transmembrane helix</keyword>
<accession>U2YKH0</accession>
<evidence type="ECO:0000256" key="1">
    <source>
        <dbReference type="SAM" id="Phobius"/>
    </source>
</evidence>
<dbReference type="InterPro" id="IPR047784">
    <property type="entry name" value="TrgA"/>
</dbReference>
<protein>
    <submittedName>
        <fullName evidence="2">Tellurite resistance protein TrgA</fullName>
    </submittedName>
</protein>
<feature type="transmembrane region" description="Helical" evidence="1">
    <location>
        <begin position="65"/>
        <end position="89"/>
    </location>
</feature>
<dbReference type="Proteomes" id="UP000016566">
    <property type="component" value="Unassembled WGS sequence"/>
</dbReference>
<sequence length="146" mass="15205">MPTASKLVGALLFAALGYLATILATPLLSGIYVPASAPVINAVLGAITGWFIAGPRVGGGWQGGVSNGLTATASGLLMAIVLHGAIFMWRSAMRGRYRDPVDALEAMIDFWFVVAQRLAVPQVIGLLLVGGVAVGLALELTRSRRF</sequence>
<gene>
    <name evidence="2" type="ORF">MBELCI_1503</name>
</gene>
<feature type="transmembrane region" description="Helical" evidence="1">
    <location>
        <begin position="119"/>
        <end position="138"/>
    </location>
</feature>
<reference evidence="2" key="1">
    <citation type="journal article" date="2013" name="Genome Announc.">
        <title>Draft Genome Sequence of Loktanella cinnabarina LL-001T, Isolated from Deep-Sea Floor Sediment.</title>
        <authorList>
            <person name="Nishi S."/>
            <person name="Tsubouchi T."/>
            <person name="Takaki Y."/>
            <person name="Koyanagi R."/>
            <person name="Satoh N."/>
            <person name="Maruyama T."/>
            <person name="Hatada Y."/>
        </authorList>
    </citation>
    <scope>NUCLEOTIDE SEQUENCE [LARGE SCALE GENOMIC DNA]</scope>
    <source>
        <strain evidence="2">LL-001</strain>
    </source>
</reference>
<keyword evidence="1" id="KW-0472">Membrane</keyword>
<dbReference type="NCBIfam" id="NF033773">
    <property type="entry name" value="tellur_TrgA"/>
    <property type="match status" value="1"/>
</dbReference>
<evidence type="ECO:0000313" key="2">
    <source>
        <dbReference type="EMBL" id="GAD55451.1"/>
    </source>
</evidence>
<evidence type="ECO:0000313" key="3">
    <source>
        <dbReference type="Proteomes" id="UP000016566"/>
    </source>
</evidence>
<comment type="caution">
    <text evidence="2">The sequence shown here is derived from an EMBL/GenBank/DDBJ whole genome shotgun (WGS) entry which is preliminary data.</text>
</comment>
<dbReference type="eggNOG" id="ENOG50312YD">
    <property type="taxonomic scope" value="Bacteria"/>
</dbReference>
<name>U2YKH0_9RHOB</name>
<organism evidence="2 3">
    <name type="scientific">Limimaricola cinnabarinus LL-001</name>
    <dbReference type="NCBI Taxonomy" id="1337093"/>
    <lineage>
        <taxon>Bacteria</taxon>
        <taxon>Pseudomonadati</taxon>
        <taxon>Pseudomonadota</taxon>
        <taxon>Alphaproteobacteria</taxon>
        <taxon>Rhodobacterales</taxon>
        <taxon>Paracoccaceae</taxon>
        <taxon>Limimaricola</taxon>
    </lineage>
</organism>
<keyword evidence="1" id="KW-0812">Transmembrane</keyword>
<proteinExistence type="predicted"/>
<dbReference type="AlphaFoldDB" id="U2YKH0"/>
<dbReference type="STRING" id="1337093.MBELCI_1503"/>
<dbReference type="RefSeq" id="WP_021693555.1">
    <property type="nucleotide sequence ID" value="NZ_BATB01000015.1"/>
</dbReference>
<keyword evidence="3" id="KW-1185">Reference proteome</keyword>